<dbReference type="Proteomes" id="UP000838748">
    <property type="component" value="Unassembled WGS sequence"/>
</dbReference>
<name>A0ABM9A3R9_9VIBR</name>
<keyword evidence="3" id="KW-1185">Reference proteome</keyword>
<evidence type="ECO:0000313" key="3">
    <source>
        <dbReference type="Proteomes" id="UP000838748"/>
    </source>
</evidence>
<feature type="signal peptide" evidence="1">
    <location>
        <begin position="1"/>
        <end position="19"/>
    </location>
</feature>
<evidence type="ECO:0000313" key="2">
    <source>
        <dbReference type="EMBL" id="CAH0539457.1"/>
    </source>
</evidence>
<evidence type="ECO:0000256" key="1">
    <source>
        <dbReference type="SAM" id="SignalP"/>
    </source>
</evidence>
<reference evidence="2" key="1">
    <citation type="submission" date="2021-11" db="EMBL/GenBank/DDBJ databases">
        <authorList>
            <person name="Rodrigo-Torres L."/>
            <person name="Arahal R. D."/>
            <person name="Lucena T."/>
        </authorList>
    </citation>
    <scope>NUCLEOTIDE SEQUENCE</scope>
    <source>
        <strain evidence="2">CECT 7928</strain>
    </source>
</reference>
<organism evidence="2 3">
    <name type="scientific">Vibrio marisflavi CECT 7928</name>
    <dbReference type="NCBI Taxonomy" id="634439"/>
    <lineage>
        <taxon>Bacteria</taxon>
        <taxon>Pseudomonadati</taxon>
        <taxon>Pseudomonadota</taxon>
        <taxon>Gammaproteobacteria</taxon>
        <taxon>Vibrionales</taxon>
        <taxon>Vibrionaceae</taxon>
        <taxon>Vibrio</taxon>
    </lineage>
</organism>
<protein>
    <submittedName>
        <fullName evidence="2">Uncharacterized protein</fullName>
    </submittedName>
</protein>
<accession>A0ABM9A3R9</accession>
<keyword evidence="1" id="KW-0732">Signal</keyword>
<dbReference type="RefSeq" id="WP_237361473.1">
    <property type="nucleotide sequence ID" value="NZ_CAKLDM010000002.1"/>
</dbReference>
<comment type="caution">
    <text evidence="2">The sequence shown here is derived from an EMBL/GenBank/DDBJ whole genome shotgun (WGS) entry which is preliminary data.</text>
</comment>
<dbReference type="EMBL" id="CAKLDM010000002">
    <property type="protein sequence ID" value="CAH0539457.1"/>
    <property type="molecule type" value="Genomic_DNA"/>
</dbReference>
<proteinExistence type="predicted"/>
<feature type="chain" id="PRO_5046332931" evidence="1">
    <location>
        <begin position="20"/>
        <end position="107"/>
    </location>
</feature>
<gene>
    <name evidence="2" type="ORF">VMF7928_02164</name>
</gene>
<sequence length="107" mass="11446">MKKSLLLAGIMALSFNATAETAADLQNRSVGICIGAGEMAGISLNDDKLDNALDFADGEVETAMSVAYGVGYANGAIETYKLNTLKDLPNRDIGKLVFETYECKKYI</sequence>